<dbReference type="PANTHER" id="PTHR46382">
    <property type="entry name" value="PHOSPHATIDATE CYTIDYLYLTRANSFERASE"/>
    <property type="match status" value="1"/>
</dbReference>
<evidence type="ECO:0000256" key="15">
    <source>
        <dbReference type="ARBA" id="ARBA00023136"/>
    </source>
</evidence>
<dbReference type="PROSITE" id="PS01315">
    <property type="entry name" value="CDS"/>
    <property type="match status" value="1"/>
</dbReference>
<keyword evidence="13 19" id="KW-1133">Transmembrane helix</keyword>
<feature type="transmembrane region" description="Helical" evidence="19">
    <location>
        <begin position="126"/>
        <end position="145"/>
    </location>
</feature>
<keyword evidence="21" id="KW-1185">Reference proteome</keyword>
<keyword evidence="11 18" id="KW-0812">Transmembrane</keyword>
<evidence type="ECO:0000256" key="1">
    <source>
        <dbReference type="ARBA" id="ARBA00001698"/>
    </source>
</evidence>
<feature type="transmembrane region" description="Helical" evidence="19">
    <location>
        <begin position="103"/>
        <end position="120"/>
    </location>
</feature>
<evidence type="ECO:0000256" key="19">
    <source>
        <dbReference type="SAM" id="Phobius"/>
    </source>
</evidence>
<dbReference type="OrthoDB" id="9799199at2"/>
<proteinExistence type="inferred from homology"/>
<comment type="subcellular location">
    <subcellularLocation>
        <location evidence="2">Cell membrane</location>
        <topology evidence="2">Multi-pass membrane protein</topology>
    </subcellularLocation>
</comment>
<evidence type="ECO:0000313" key="21">
    <source>
        <dbReference type="Proteomes" id="UP000289718"/>
    </source>
</evidence>
<keyword evidence="14" id="KW-0443">Lipid metabolism</keyword>
<sequence>MNEIIKSSSTRIKTGIALILAVLVIGYIDSFFIMWLFFGILLVISINESMKLYKMKSDSVYVYTGIVWFLAYFYPSAEDLVFLLALVYASLIAYKAKINRKLFFPLLYPTASFLFLLALYNEYGILSLLWLLVIVAGADVGAYFIGRSIGKTKFCETSPNKTIEGVIGGVFIATILGILFSLENISLTGAIIISILVSLASVFGDLFESYLKRLAKVKDSGNILPGHGGILDRTDGYLFGGIVMLIVLRAVI</sequence>
<evidence type="ECO:0000256" key="17">
    <source>
        <dbReference type="ARBA" id="ARBA00023264"/>
    </source>
</evidence>
<comment type="pathway">
    <text evidence="3 18">Phospholipid metabolism; CDP-diacylglycerol biosynthesis; CDP-diacylglycerol from sn-glycerol 3-phosphate: step 3/3.</text>
</comment>
<evidence type="ECO:0000256" key="3">
    <source>
        <dbReference type="ARBA" id="ARBA00005119"/>
    </source>
</evidence>
<evidence type="ECO:0000256" key="11">
    <source>
        <dbReference type="ARBA" id="ARBA00022692"/>
    </source>
</evidence>
<evidence type="ECO:0000256" key="8">
    <source>
        <dbReference type="ARBA" id="ARBA00022475"/>
    </source>
</evidence>
<keyword evidence="12 18" id="KW-0548">Nucleotidyltransferase</keyword>
<organism evidence="20 21">
    <name type="scientific">Halarcobacter mediterraneus</name>
    <dbReference type="NCBI Taxonomy" id="2023153"/>
    <lineage>
        <taxon>Bacteria</taxon>
        <taxon>Pseudomonadati</taxon>
        <taxon>Campylobacterota</taxon>
        <taxon>Epsilonproteobacteria</taxon>
        <taxon>Campylobacterales</taxon>
        <taxon>Arcobacteraceae</taxon>
        <taxon>Halarcobacter</taxon>
    </lineage>
</organism>
<feature type="transmembrane region" description="Helical" evidence="19">
    <location>
        <begin position="188"/>
        <end position="207"/>
    </location>
</feature>
<evidence type="ECO:0000256" key="16">
    <source>
        <dbReference type="ARBA" id="ARBA00023209"/>
    </source>
</evidence>
<evidence type="ECO:0000256" key="10">
    <source>
        <dbReference type="ARBA" id="ARBA00022679"/>
    </source>
</evidence>
<dbReference type="GO" id="GO:0004605">
    <property type="term" value="F:phosphatidate cytidylyltransferase activity"/>
    <property type="evidence" value="ECO:0007669"/>
    <property type="project" value="UniProtKB-EC"/>
</dbReference>
<evidence type="ECO:0000256" key="13">
    <source>
        <dbReference type="ARBA" id="ARBA00022989"/>
    </source>
</evidence>
<keyword evidence="16" id="KW-0594">Phospholipid biosynthesis</keyword>
<evidence type="ECO:0000256" key="2">
    <source>
        <dbReference type="ARBA" id="ARBA00004651"/>
    </source>
</evidence>
<evidence type="ECO:0000256" key="4">
    <source>
        <dbReference type="ARBA" id="ARBA00005189"/>
    </source>
</evidence>
<reference evidence="20 21" key="1">
    <citation type="submission" date="2017-09" db="EMBL/GenBank/DDBJ databases">
        <title>Genomics of the genus Arcobacter.</title>
        <authorList>
            <person name="Perez-Cataluna A."/>
            <person name="Figueras M.J."/>
            <person name="Salas-Masso N."/>
        </authorList>
    </citation>
    <scope>NUCLEOTIDE SEQUENCE [LARGE SCALE GENOMIC DNA]</scope>
    <source>
        <strain evidence="20 21">F156-34</strain>
    </source>
</reference>
<dbReference type="UniPathway" id="UPA00557">
    <property type="reaction ID" value="UER00614"/>
</dbReference>
<dbReference type="GO" id="GO:0005886">
    <property type="term" value="C:plasma membrane"/>
    <property type="evidence" value="ECO:0007669"/>
    <property type="project" value="UniProtKB-SubCell"/>
</dbReference>
<dbReference type="PANTHER" id="PTHR46382:SF1">
    <property type="entry name" value="PHOSPHATIDATE CYTIDYLYLTRANSFERASE"/>
    <property type="match status" value="1"/>
</dbReference>
<keyword evidence="17" id="KW-1208">Phospholipid metabolism</keyword>
<comment type="similarity">
    <text evidence="5 18">Belongs to the CDS family.</text>
</comment>
<evidence type="ECO:0000256" key="6">
    <source>
        <dbReference type="ARBA" id="ARBA00012487"/>
    </source>
</evidence>
<dbReference type="InterPro" id="IPR000374">
    <property type="entry name" value="PC_trans"/>
</dbReference>
<dbReference type="RefSeq" id="WP_129061598.1">
    <property type="nucleotide sequence ID" value="NZ_NXIE01000003.1"/>
</dbReference>
<evidence type="ECO:0000313" key="20">
    <source>
        <dbReference type="EMBL" id="RXK12540.1"/>
    </source>
</evidence>
<dbReference type="Pfam" id="PF01148">
    <property type="entry name" value="CTP_transf_1"/>
    <property type="match status" value="1"/>
</dbReference>
<comment type="caution">
    <text evidence="20">The sequence shown here is derived from an EMBL/GenBank/DDBJ whole genome shotgun (WGS) entry which is preliminary data.</text>
</comment>
<feature type="transmembrane region" description="Helical" evidence="19">
    <location>
        <begin position="165"/>
        <end position="182"/>
    </location>
</feature>
<evidence type="ECO:0000256" key="7">
    <source>
        <dbReference type="ARBA" id="ARBA00019373"/>
    </source>
</evidence>
<dbReference type="AlphaFoldDB" id="A0A4Q1AY43"/>
<dbReference type="Proteomes" id="UP000289718">
    <property type="component" value="Unassembled WGS sequence"/>
</dbReference>
<name>A0A4Q1AY43_9BACT</name>
<evidence type="ECO:0000256" key="14">
    <source>
        <dbReference type="ARBA" id="ARBA00023098"/>
    </source>
</evidence>
<evidence type="ECO:0000256" key="9">
    <source>
        <dbReference type="ARBA" id="ARBA00022516"/>
    </source>
</evidence>
<evidence type="ECO:0000256" key="12">
    <source>
        <dbReference type="ARBA" id="ARBA00022695"/>
    </source>
</evidence>
<protein>
    <recommendedName>
        <fullName evidence="7 18">Phosphatidate cytidylyltransferase</fullName>
        <ecNumber evidence="6 18">2.7.7.41</ecNumber>
    </recommendedName>
</protein>
<dbReference type="EC" id="2.7.7.41" evidence="6 18"/>
<keyword evidence="8" id="KW-1003">Cell membrane</keyword>
<keyword evidence="9" id="KW-0444">Lipid biosynthesis</keyword>
<comment type="catalytic activity">
    <reaction evidence="1 18">
        <text>a 1,2-diacyl-sn-glycero-3-phosphate + CTP + H(+) = a CDP-1,2-diacyl-sn-glycerol + diphosphate</text>
        <dbReference type="Rhea" id="RHEA:16229"/>
        <dbReference type="ChEBI" id="CHEBI:15378"/>
        <dbReference type="ChEBI" id="CHEBI:33019"/>
        <dbReference type="ChEBI" id="CHEBI:37563"/>
        <dbReference type="ChEBI" id="CHEBI:58332"/>
        <dbReference type="ChEBI" id="CHEBI:58608"/>
        <dbReference type="EC" id="2.7.7.41"/>
    </reaction>
</comment>
<evidence type="ECO:0000256" key="18">
    <source>
        <dbReference type="RuleBase" id="RU003938"/>
    </source>
</evidence>
<evidence type="ECO:0000256" key="5">
    <source>
        <dbReference type="ARBA" id="ARBA00010185"/>
    </source>
</evidence>
<keyword evidence="15 19" id="KW-0472">Membrane</keyword>
<dbReference type="EMBL" id="NXIE01000003">
    <property type="protein sequence ID" value="RXK12540.1"/>
    <property type="molecule type" value="Genomic_DNA"/>
</dbReference>
<accession>A0A4Q1AY43</accession>
<gene>
    <name evidence="20" type="ORF">CP965_08135</name>
</gene>
<feature type="transmembrane region" description="Helical" evidence="19">
    <location>
        <begin position="16"/>
        <end position="46"/>
    </location>
</feature>
<dbReference type="GO" id="GO:0016024">
    <property type="term" value="P:CDP-diacylglycerol biosynthetic process"/>
    <property type="evidence" value="ECO:0007669"/>
    <property type="project" value="UniProtKB-UniPathway"/>
</dbReference>
<keyword evidence="10 18" id="KW-0808">Transferase</keyword>
<comment type="pathway">
    <text evidence="4">Lipid metabolism.</text>
</comment>